<dbReference type="Pfam" id="PF06338">
    <property type="entry name" value="ComK"/>
    <property type="match status" value="1"/>
</dbReference>
<dbReference type="EMBL" id="MCHY01000008">
    <property type="protein sequence ID" value="RKD24046.1"/>
    <property type="molecule type" value="Genomic_DNA"/>
</dbReference>
<sequence length="205" mass="23653">MSSYGKSDLSDVFMMGREFMRQGLAIKPILTPGVGETTRLIMLDRSFEIGCTSQRFLKVICEAQFFEFQFLRKQAMKITGKKQLVPIPLANNIALFPLRPLHEGEAQPRNFLWIVHRSVQRIGDAEPANQLSKLTLTNGEDLVVPYRPAFIKQQVRDCYLLEYFFQQAHNCMKSSQHCPAHLDLVHSEEWRDPLLKIAEAIRNYP</sequence>
<name>A0A419SJC6_9BACL</name>
<reference evidence="1 2" key="1">
    <citation type="submission" date="2016-08" db="EMBL/GenBank/DDBJ databases">
        <title>Novel Firmicute Genomes.</title>
        <authorList>
            <person name="Poppleton D.I."/>
            <person name="Gribaldo S."/>
        </authorList>
    </citation>
    <scope>NUCLEOTIDE SEQUENCE [LARGE SCALE GENOMIC DNA]</scope>
    <source>
        <strain evidence="1 2">RAOx-1</strain>
    </source>
</reference>
<gene>
    <name evidence="1" type="ORF">BEP19_06455</name>
</gene>
<organism evidence="1 2">
    <name type="scientific">Ammoniphilus oxalaticus</name>
    <dbReference type="NCBI Taxonomy" id="66863"/>
    <lineage>
        <taxon>Bacteria</taxon>
        <taxon>Bacillati</taxon>
        <taxon>Bacillota</taxon>
        <taxon>Bacilli</taxon>
        <taxon>Bacillales</taxon>
        <taxon>Paenibacillaceae</taxon>
        <taxon>Aneurinibacillus group</taxon>
        <taxon>Ammoniphilus</taxon>
    </lineage>
</organism>
<comment type="caution">
    <text evidence="1">The sequence shown here is derived from an EMBL/GenBank/DDBJ whole genome shotgun (WGS) entry which is preliminary data.</text>
</comment>
<proteinExistence type="predicted"/>
<evidence type="ECO:0000313" key="1">
    <source>
        <dbReference type="EMBL" id="RKD24046.1"/>
    </source>
</evidence>
<dbReference type="AlphaFoldDB" id="A0A419SJC6"/>
<keyword evidence="2" id="KW-1185">Reference proteome</keyword>
<dbReference type="RefSeq" id="WP_120189294.1">
    <property type="nucleotide sequence ID" value="NZ_MCHY01000008.1"/>
</dbReference>
<evidence type="ECO:0008006" key="3">
    <source>
        <dbReference type="Google" id="ProtNLM"/>
    </source>
</evidence>
<dbReference type="OrthoDB" id="2678772at2"/>
<dbReference type="GO" id="GO:0030420">
    <property type="term" value="P:establishment of competence for transformation"/>
    <property type="evidence" value="ECO:0007669"/>
    <property type="project" value="InterPro"/>
</dbReference>
<protein>
    <recommendedName>
        <fullName evidence="3">Competence protein ComK</fullName>
    </recommendedName>
</protein>
<evidence type="ECO:0000313" key="2">
    <source>
        <dbReference type="Proteomes" id="UP000284219"/>
    </source>
</evidence>
<accession>A0A419SJC6</accession>
<dbReference type="Proteomes" id="UP000284219">
    <property type="component" value="Unassembled WGS sequence"/>
</dbReference>
<dbReference type="InterPro" id="IPR010461">
    <property type="entry name" value="ComK"/>
</dbReference>